<reference evidence="12" key="1">
    <citation type="journal article" date="2019" name="Int. J. Syst. Evol. Microbiol.">
        <title>The Global Catalogue of Microorganisms (GCM) 10K type strain sequencing project: providing services to taxonomists for standard genome sequencing and annotation.</title>
        <authorList>
            <consortium name="The Broad Institute Genomics Platform"/>
            <consortium name="The Broad Institute Genome Sequencing Center for Infectious Disease"/>
            <person name="Wu L."/>
            <person name="Ma J."/>
        </authorList>
    </citation>
    <scope>NUCLEOTIDE SEQUENCE [LARGE SCALE GENOMIC DNA]</scope>
    <source>
        <strain evidence="12">KCTC 22228</strain>
    </source>
</reference>
<dbReference type="PANTHER" id="PTHR12815">
    <property type="entry name" value="SORTING AND ASSEMBLY MACHINERY SAMM50 PROTEIN FAMILY MEMBER"/>
    <property type="match status" value="1"/>
</dbReference>
<dbReference type="Pfam" id="PF07244">
    <property type="entry name" value="POTRA"/>
    <property type="match status" value="4"/>
</dbReference>
<evidence type="ECO:0000256" key="3">
    <source>
        <dbReference type="ARBA" id="ARBA00022692"/>
    </source>
</evidence>
<evidence type="ECO:0000256" key="1">
    <source>
        <dbReference type="ARBA" id="ARBA00004370"/>
    </source>
</evidence>
<dbReference type="InterPro" id="IPR023707">
    <property type="entry name" value="OM_assembly_BamA"/>
</dbReference>
<comment type="subcellular location">
    <subcellularLocation>
        <location evidence="8">Cell outer membrane</location>
    </subcellularLocation>
    <subcellularLocation>
        <location evidence="1">Membrane</location>
    </subcellularLocation>
</comment>
<comment type="similarity">
    <text evidence="8">Belongs to the BamA family.</text>
</comment>
<evidence type="ECO:0000259" key="10">
    <source>
        <dbReference type="PROSITE" id="PS51779"/>
    </source>
</evidence>
<dbReference type="InterPro" id="IPR034746">
    <property type="entry name" value="POTRA"/>
</dbReference>
<evidence type="ECO:0000313" key="11">
    <source>
        <dbReference type="EMBL" id="GGX97518.1"/>
    </source>
</evidence>
<dbReference type="Pfam" id="PF01103">
    <property type="entry name" value="Omp85"/>
    <property type="match status" value="1"/>
</dbReference>
<dbReference type="PANTHER" id="PTHR12815:SF23">
    <property type="entry name" value="OUTER MEMBRANE PROTEIN ASSEMBLY FACTOR BAMA"/>
    <property type="match status" value="1"/>
</dbReference>
<keyword evidence="6 8" id="KW-0472">Membrane</keyword>
<dbReference type="InterPro" id="IPR010827">
    <property type="entry name" value="BamA/TamA_POTRA"/>
</dbReference>
<evidence type="ECO:0000256" key="8">
    <source>
        <dbReference type="HAMAP-Rule" id="MF_01430"/>
    </source>
</evidence>
<dbReference type="InterPro" id="IPR039910">
    <property type="entry name" value="D15-like"/>
</dbReference>
<evidence type="ECO:0000256" key="7">
    <source>
        <dbReference type="ARBA" id="ARBA00023237"/>
    </source>
</evidence>
<organism evidence="11 12">
    <name type="scientific">Litchfieldella qijiaojingensis</name>
    <dbReference type="NCBI Taxonomy" id="980347"/>
    <lineage>
        <taxon>Bacteria</taxon>
        <taxon>Pseudomonadati</taxon>
        <taxon>Pseudomonadota</taxon>
        <taxon>Gammaproteobacteria</taxon>
        <taxon>Oceanospirillales</taxon>
        <taxon>Halomonadaceae</taxon>
        <taxon>Litchfieldella</taxon>
    </lineage>
</organism>
<name>A0ABQ2YZS6_9GAMM</name>
<feature type="domain" description="POTRA" evidence="10">
    <location>
        <begin position="190"/>
        <end position="279"/>
    </location>
</feature>
<evidence type="ECO:0000256" key="4">
    <source>
        <dbReference type="ARBA" id="ARBA00022729"/>
    </source>
</evidence>
<evidence type="ECO:0000256" key="9">
    <source>
        <dbReference type="NCBIfam" id="TIGR03303"/>
    </source>
</evidence>
<protein>
    <recommendedName>
        <fullName evidence="8 9">Outer membrane protein assembly factor BamA</fullName>
    </recommendedName>
</protein>
<evidence type="ECO:0000256" key="2">
    <source>
        <dbReference type="ARBA" id="ARBA00022452"/>
    </source>
</evidence>
<feature type="signal peptide" evidence="8">
    <location>
        <begin position="1"/>
        <end position="36"/>
    </location>
</feature>
<dbReference type="PROSITE" id="PS51779">
    <property type="entry name" value="POTRA"/>
    <property type="match status" value="5"/>
</dbReference>
<evidence type="ECO:0000313" key="12">
    <source>
        <dbReference type="Proteomes" id="UP000653056"/>
    </source>
</evidence>
<keyword evidence="3 8" id="KW-0812">Transmembrane</keyword>
<sequence length="793" mass="87765" precursor="true">MTRGQTQLERTDCMKFKTIGLAALLFTSAQVQLALAEPFNVSDIRVEGLQRVSAASVFNAFPVSTTDRVDERELAQAARELFRTGLFDDVQLARDGDVLIIQVVERPFITDLQITGNSQISDEDLRKGLREVGLAEGQVLQLSTLEEIQRELEGLYQSQGRYSARISAEVEEIDANRVRVNIDINEGAVAKIRQINIVGNQAFDDETLRDVFELEDRPGWLFGWFSDDEYSRERLSGDLERLRSYYMDRGYVNFNIASTQVSISPDKSQIFVTINVEEGRQYRLGDIRFSGDLKIPEAEARSLVQAQPGEIYSRSDITASSEALRSRLGAEGFAFASVDGVPEVSEDGDSVDVTFVVDPGRRAYVRRINFVGNTTTEDEVLRREMIQMEGAPASTEQISQSRQRLERLGFFRQVDVETQPVPGEPDQLDVTYNVEEQPSGSISASIGFSQSAGVIFGGSLSQNNFLGTGNRVNFSAQRGDTFTSLNFGFTDPYWTLDGISRGYNLFYRKTDFEDSDISTYSTDSYGGGINFGYPINELTRLNFGVGVEDLTIRTFNDTASEIVRYVDDQGANAQSLKLTASWTRNNLNRGVMPTAGNYQRVSLETAAPGSDAEYYKLRFRAQQFFPLNDTWSLKFGTTLGYADTLGGGDPYPFYENFFSGGLGSVRGFTGNTLGPRTTPRGDGTDRTLGGNVLVEGSAELLFPIPFIEDQRSMQAGFFVDAGNTFLTECYEVLAGDTSSCESGVDAGELRYSAGIGFSWLTPVGPLTFSVAEPLNDKEGDDTQFFQFSLGQTF</sequence>
<dbReference type="HAMAP" id="MF_01430">
    <property type="entry name" value="OM_assembly_BamA"/>
    <property type="match status" value="1"/>
</dbReference>
<gene>
    <name evidence="11" type="primary">opr86</name>
    <name evidence="8" type="synonym">bamA</name>
    <name evidence="11" type="ORF">GCM10007160_26360</name>
</gene>
<dbReference type="Gene3D" id="2.40.160.50">
    <property type="entry name" value="membrane protein fhac: a member of the omp85/tpsb transporter family"/>
    <property type="match status" value="1"/>
</dbReference>
<comment type="caution">
    <text evidence="11">The sequence shown here is derived from an EMBL/GenBank/DDBJ whole genome shotgun (WGS) entry which is preliminary data.</text>
</comment>
<keyword evidence="12" id="KW-1185">Reference proteome</keyword>
<feature type="domain" description="POTRA" evidence="10">
    <location>
        <begin position="282"/>
        <end position="360"/>
    </location>
</feature>
<comment type="function">
    <text evidence="8">Part of the outer membrane protein assembly complex, which is involved in assembly and insertion of beta-barrel proteins into the outer membrane.</text>
</comment>
<keyword evidence="2 8" id="KW-1134">Transmembrane beta strand</keyword>
<evidence type="ECO:0000256" key="5">
    <source>
        <dbReference type="ARBA" id="ARBA00022737"/>
    </source>
</evidence>
<keyword evidence="5 8" id="KW-0677">Repeat</keyword>
<dbReference type="EMBL" id="BMXS01000013">
    <property type="protein sequence ID" value="GGX97518.1"/>
    <property type="molecule type" value="Genomic_DNA"/>
</dbReference>
<dbReference type="InterPro" id="IPR000184">
    <property type="entry name" value="Bac_surfAg_D15"/>
</dbReference>
<dbReference type="Gene3D" id="3.10.20.310">
    <property type="entry name" value="membrane protein fhac"/>
    <property type="match status" value="5"/>
</dbReference>
<proteinExistence type="inferred from homology"/>
<feature type="domain" description="POTRA" evidence="10">
    <location>
        <begin position="107"/>
        <end position="187"/>
    </location>
</feature>
<keyword evidence="7 8" id="KW-0998">Cell outer membrane</keyword>
<evidence type="ECO:0000256" key="6">
    <source>
        <dbReference type="ARBA" id="ARBA00023136"/>
    </source>
</evidence>
<keyword evidence="4 8" id="KW-0732">Signal</keyword>
<feature type="chain" id="PRO_5044922868" description="Outer membrane protein assembly factor BamA" evidence="8">
    <location>
        <begin position="37"/>
        <end position="793"/>
    </location>
</feature>
<feature type="domain" description="POTRA" evidence="10">
    <location>
        <begin position="363"/>
        <end position="437"/>
    </location>
</feature>
<dbReference type="Proteomes" id="UP000653056">
    <property type="component" value="Unassembled WGS sequence"/>
</dbReference>
<feature type="domain" description="POTRA" evidence="10">
    <location>
        <begin position="39"/>
        <end position="106"/>
    </location>
</feature>
<comment type="subunit">
    <text evidence="8">Part of the Bam complex.</text>
</comment>
<dbReference type="NCBIfam" id="TIGR03303">
    <property type="entry name" value="OM_YaeT"/>
    <property type="match status" value="1"/>
</dbReference>
<dbReference type="PIRSF" id="PIRSF006076">
    <property type="entry name" value="OM_assembly_OMP85"/>
    <property type="match status" value="1"/>
</dbReference>
<accession>A0ABQ2YZS6</accession>